<dbReference type="FunFam" id="3.40.605.10:FF:000004">
    <property type="entry name" value="Aldehyde dehydrogenase"/>
    <property type="match status" value="1"/>
</dbReference>
<dbReference type="Pfam" id="PF00171">
    <property type="entry name" value="Aldedh"/>
    <property type="match status" value="1"/>
</dbReference>
<comment type="similarity">
    <text evidence="1 5">Belongs to the aldehyde dehydrogenase family.</text>
</comment>
<protein>
    <recommendedName>
        <fullName evidence="8">Aldehyde dehydrogenase domain-containing protein</fullName>
    </recommendedName>
</protein>
<evidence type="ECO:0000256" key="3">
    <source>
        <dbReference type="ARBA" id="ARBA00023027"/>
    </source>
</evidence>
<feature type="compositionally biased region" description="Polar residues" evidence="6">
    <location>
        <begin position="415"/>
        <end position="430"/>
    </location>
</feature>
<feature type="domain" description="Aldehyde dehydrogenase" evidence="8">
    <location>
        <begin position="682"/>
        <end position="1109"/>
    </location>
</feature>
<evidence type="ECO:0000256" key="7">
    <source>
        <dbReference type="SAM" id="Phobius"/>
    </source>
</evidence>
<evidence type="ECO:0000313" key="10">
    <source>
        <dbReference type="Proteomes" id="UP001168972"/>
    </source>
</evidence>
<dbReference type="InterPro" id="IPR029510">
    <property type="entry name" value="Ald_DH_CS_GLU"/>
</dbReference>
<dbReference type="FunFam" id="3.40.309.10:FF:000003">
    <property type="entry name" value="Aldehyde dehydrogenase"/>
    <property type="match status" value="1"/>
</dbReference>
<dbReference type="GO" id="GO:0005737">
    <property type="term" value="C:cytoplasm"/>
    <property type="evidence" value="ECO:0007669"/>
    <property type="project" value="TreeGrafter"/>
</dbReference>
<dbReference type="InterPro" id="IPR016162">
    <property type="entry name" value="Ald_DH_N"/>
</dbReference>
<name>A0AA39G4R7_MICHY</name>
<feature type="active site" evidence="4">
    <location>
        <position position="890"/>
    </location>
</feature>
<reference evidence="9" key="1">
    <citation type="journal article" date="2023" name="bioRxiv">
        <title>Scaffold-level genome assemblies of two parasitoid biocontrol wasps reveal the parthenogenesis mechanism and an associated novel virus.</title>
        <authorList>
            <person name="Inwood S."/>
            <person name="Skelly J."/>
            <person name="Guhlin J."/>
            <person name="Harrop T."/>
            <person name="Goldson S."/>
            <person name="Dearden P."/>
        </authorList>
    </citation>
    <scope>NUCLEOTIDE SEQUENCE</scope>
    <source>
        <strain evidence="9">Lincoln</strain>
        <tissue evidence="9">Whole body</tissue>
    </source>
</reference>
<dbReference type="Proteomes" id="UP001168972">
    <property type="component" value="Unassembled WGS sequence"/>
</dbReference>
<accession>A0AA39G4R7</accession>
<evidence type="ECO:0000256" key="1">
    <source>
        <dbReference type="ARBA" id="ARBA00009986"/>
    </source>
</evidence>
<feature type="transmembrane region" description="Helical" evidence="7">
    <location>
        <begin position="270"/>
        <end position="288"/>
    </location>
</feature>
<dbReference type="GO" id="GO:0004029">
    <property type="term" value="F:aldehyde dehydrogenase (NAD+) activity"/>
    <property type="evidence" value="ECO:0007669"/>
    <property type="project" value="TreeGrafter"/>
</dbReference>
<dbReference type="InterPro" id="IPR015590">
    <property type="entry name" value="Aldehyde_DH_dom"/>
</dbReference>
<keyword evidence="2 5" id="KW-0560">Oxidoreductase</keyword>
<dbReference type="PROSITE" id="PS00070">
    <property type="entry name" value="ALDEHYDE_DEHYDR_CYS"/>
    <property type="match status" value="1"/>
</dbReference>
<reference evidence="9" key="2">
    <citation type="submission" date="2023-03" db="EMBL/GenBank/DDBJ databases">
        <authorList>
            <person name="Inwood S.N."/>
            <person name="Skelly J.G."/>
            <person name="Guhlin J."/>
            <person name="Harrop T.W.R."/>
            <person name="Goldson S.G."/>
            <person name="Dearden P.K."/>
        </authorList>
    </citation>
    <scope>NUCLEOTIDE SEQUENCE</scope>
    <source>
        <strain evidence="9">Lincoln</strain>
        <tissue evidence="9">Whole body</tissue>
    </source>
</reference>
<dbReference type="Pfam" id="PF01062">
    <property type="entry name" value="Bestrophin"/>
    <property type="match status" value="1"/>
</dbReference>
<dbReference type="InterPro" id="IPR016163">
    <property type="entry name" value="Ald_DH_C"/>
</dbReference>
<dbReference type="InterPro" id="IPR016161">
    <property type="entry name" value="Ald_DH/histidinol_DH"/>
</dbReference>
<keyword evidence="7" id="KW-0812">Transmembrane</keyword>
<dbReference type="GO" id="GO:0005254">
    <property type="term" value="F:chloride channel activity"/>
    <property type="evidence" value="ECO:0007669"/>
    <property type="project" value="InterPro"/>
</dbReference>
<keyword evidence="7" id="KW-0472">Membrane</keyword>
<comment type="caution">
    <text evidence="9">The sequence shown here is derived from an EMBL/GenBank/DDBJ whole genome shotgun (WGS) entry which is preliminary data.</text>
</comment>
<dbReference type="AlphaFoldDB" id="A0AA39G4R7"/>
<feature type="region of interest" description="Disordered" evidence="6">
    <location>
        <begin position="383"/>
        <end position="430"/>
    </location>
</feature>
<dbReference type="Gene3D" id="3.40.309.10">
    <property type="entry name" value="Aldehyde Dehydrogenase, Chain A, domain 2"/>
    <property type="match status" value="1"/>
</dbReference>
<gene>
    <name evidence="9" type="ORF">PV327_003630</name>
</gene>
<dbReference type="PROSITE" id="PS00687">
    <property type="entry name" value="ALDEHYDE_DEHYDR_GLU"/>
    <property type="match status" value="1"/>
</dbReference>
<organism evidence="9 10">
    <name type="scientific">Microctonus hyperodae</name>
    <name type="common">Parasitoid wasp</name>
    <dbReference type="NCBI Taxonomy" id="165561"/>
    <lineage>
        <taxon>Eukaryota</taxon>
        <taxon>Metazoa</taxon>
        <taxon>Ecdysozoa</taxon>
        <taxon>Arthropoda</taxon>
        <taxon>Hexapoda</taxon>
        <taxon>Insecta</taxon>
        <taxon>Pterygota</taxon>
        <taxon>Neoptera</taxon>
        <taxon>Endopterygota</taxon>
        <taxon>Hymenoptera</taxon>
        <taxon>Apocrita</taxon>
        <taxon>Ichneumonoidea</taxon>
        <taxon>Braconidae</taxon>
        <taxon>Euphorinae</taxon>
        <taxon>Microctonus</taxon>
    </lineage>
</organism>
<evidence type="ECO:0000256" key="5">
    <source>
        <dbReference type="RuleBase" id="RU003345"/>
    </source>
</evidence>
<feature type="compositionally biased region" description="Polar residues" evidence="6">
    <location>
        <begin position="395"/>
        <end position="406"/>
    </location>
</feature>
<keyword evidence="7" id="KW-1133">Transmembrane helix</keyword>
<dbReference type="GO" id="GO:0006081">
    <property type="term" value="P:aldehyde metabolic process"/>
    <property type="evidence" value="ECO:0007669"/>
    <property type="project" value="InterPro"/>
</dbReference>
<feature type="transmembrane region" description="Helical" evidence="7">
    <location>
        <begin position="1152"/>
        <end position="1173"/>
    </location>
</feature>
<proteinExistence type="inferred from homology"/>
<dbReference type="EMBL" id="JAQQBR010000002">
    <property type="protein sequence ID" value="KAK0181338.1"/>
    <property type="molecule type" value="Genomic_DNA"/>
</dbReference>
<keyword evidence="3" id="KW-0520">NAD</keyword>
<sequence>MTVSYQYEVASSTSGGFTRLLFMWRGSLYKLIYRELLLFLIIFGLISVLYRYGLTTPHKRTFERIVVYCDTFITLIPLSFVLGFYVAYVAARWWQQYIAIPWPDKVMHLVALYVTGNDEYGRMMRRSLMRYLNLSLILVLRSISSAVKRRFPTLDHVVDSGFMTALELELFQSVPNLEFNTYWIPCTWFINLLKEARRNHRLPDAQGLKIIMEEFNDFRSKCGMLWSYDWVSIPLVYTQVVTLATYSFFVVALVGRQYIEGEKKPFQMELDAYIPLFTVLQFFFYMGLLKVAEQLINPFGDDDEDFELNWLIDRHTKVSYLGVDTLMNRCPPLVKDIYFDSENLILPYTEAAASYKRKTYRGSVANMTVPEEKQSMFLPDITEEEDEDSKMAPTPRTSTASLTTHPADSPIINRRQISGSPSTTPKMARNNSETIVQLDIQDAPIDSDNNQTINITGTLKKSIIKTAPWLEINRKCFVPTSFKMSKVNLQPWPSATNLEETTLSYDKSDNSFSMQSPPPFITIRRESSDEKYNVKYCEKGFFNSAFSKENLPTDTEPSSSVNNITYECTEDNDERLRALPKFLVRRQSSTSSAKNVRKKKALAGRWRRALDAATAQVRRRTTDNSTSINKLIITQTSSTPNLKSLIIGGDREIVIPTRAASEEQDERVNNRANTMNGKTVTANYADLVQKTRDAFASGKTRPLKWRIQQLKQLEKMLKENAEQFHAALKSDLRRSKFENTVLEINYTLNEIAVMLRNIKEWSAVEKPTKAIVNILDSPEIHKDPYGVVLIVGAWNYPLQLTLAPAIGAIAAGNCVIMKPSEVAPVTAEVLERLIPKYLDTECYHLLTGGVNETTELLKLKYDYIFYTGSGHVGKIVRDAANKFLTPVTLELGGKSPVYIDNTINLEMAVKRVIWGKFINAGQTCIAPDYLLCTKEISDGFVEIARKILEEWYGQNPKDSPDLCRIINQKNFQRLTNFLSGNGKVAIGGDFDAQEKYISPTILVDVKPNDPIMKDEIFGPILPIITVSNAYEAIKFINDSDTPLAMYIFTKDRGVRDLFINQTRSGAMCFNDTIMQYAVDDLPFGGVGGSGMGAYHGRLTFDTFVHKKAVLVRDASYIGEVLASSRYPPYTDRKLTFLSQLTAKRPNIPGIKYLPHAIMFGLGVLVTVGVKAAMKRYGYMEK</sequence>
<dbReference type="SUPFAM" id="SSF53720">
    <property type="entry name" value="ALDH-like"/>
    <property type="match status" value="1"/>
</dbReference>
<dbReference type="PANTHER" id="PTHR43570">
    <property type="entry name" value="ALDEHYDE DEHYDROGENASE"/>
    <property type="match status" value="1"/>
</dbReference>
<evidence type="ECO:0000256" key="4">
    <source>
        <dbReference type="PROSITE-ProRule" id="PRU10007"/>
    </source>
</evidence>
<dbReference type="InterPro" id="IPR021134">
    <property type="entry name" value="Bestrophin-like"/>
</dbReference>
<evidence type="ECO:0000256" key="2">
    <source>
        <dbReference type="ARBA" id="ARBA00023002"/>
    </source>
</evidence>
<feature type="transmembrane region" description="Helical" evidence="7">
    <location>
        <begin position="65"/>
        <end position="88"/>
    </location>
</feature>
<feature type="transmembrane region" description="Helical" evidence="7">
    <location>
        <begin position="236"/>
        <end position="258"/>
    </location>
</feature>
<dbReference type="PANTHER" id="PTHR43570:SF16">
    <property type="entry name" value="ALDEHYDE DEHYDROGENASE TYPE III, ISOFORM Q"/>
    <property type="match status" value="1"/>
</dbReference>
<dbReference type="Gene3D" id="3.40.605.10">
    <property type="entry name" value="Aldehyde Dehydrogenase, Chain A, domain 1"/>
    <property type="match status" value="1"/>
</dbReference>
<feature type="transmembrane region" description="Helical" evidence="7">
    <location>
        <begin position="31"/>
        <end position="53"/>
    </location>
</feature>
<keyword evidence="10" id="KW-1185">Reference proteome</keyword>
<evidence type="ECO:0000256" key="6">
    <source>
        <dbReference type="SAM" id="MobiDB-lite"/>
    </source>
</evidence>
<dbReference type="InterPro" id="IPR016160">
    <property type="entry name" value="Ald_DH_CS_CYS"/>
</dbReference>
<dbReference type="InterPro" id="IPR012394">
    <property type="entry name" value="Aldehyde_DH_NAD(P)"/>
</dbReference>
<evidence type="ECO:0000259" key="8">
    <source>
        <dbReference type="Pfam" id="PF00171"/>
    </source>
</evidence>
<evidence type="ECO:0000313" key="9">
    <source>
        <dbReference type="EMBL" id="KAK0181338.1"/>
    </source>
</evidence>